<name>A0ACC1HY47_9FUNG</name>
<reference evidence="1" key="1">
    <citation type="submission" date="2022-07" db="EMBL/GenBank/DDBJ databases">
        <title>Phylogenomic reconstructions and comparative analyses of Kickxellomycotina fungi.</title>
        <authorList>
            <person name="Reynolds N.K."/>
            <person name="Stajich J.E."/>
            <person name="Barry K."/>
            <person name="Grigoriev I.V."/>
            <person name="Crous P."/>
            <person name="Smith M.E."/>
        </authorList>
    </citation>
    <scope>NUCLEOTIDE SEQUENCE</scope>
    <source>
        <strain evidence="1">Benny 63K</strain>
    </source>
</reference>
<proteinExistence type="predicted"/>
<gene>
    <name evidence="1" type="ORF">LPJ66_011306</name>
</gene>
<sequence length="69" mass="8079">ANEIDFEFICLAVDEQAKKYVRRKALGNMTIPQVYVDGDFKGFFEDAFKANEGDELYEWLGLDEEPFEY</sequence>
<protein>
    <submittedName>
        <fullName evidence="1">Uncharacterized protein</fullName>
    </submittedName>
</protein>
<accession>A0ACC1HY47</accession>
<evidence type="ECO:0000313" key="1">
    <source>
        <dbReference type="EMBL" id="KAJ1881507.1"/>
    </source>
</evidence>
<feature type="non-terminal residue" evidence="1">
    <location>
        <position position="1"/>
    </location>
</feature>
<dbReference type="Proteomes" id="UP001150581">
    <property type="component" value="Unassembled WGS sequence"/>
</dbReference>
<comment type="caution">
    <text evidence="1">The sequence shown here is derived from an EMBL/GenBank/DDBJ whole genome shotgun (WGS) entry which is preliminary data.</text>
</comment>
<organism evidence="1 2">
    <name type="scientific">Kickxella alabastrina</name>
    <dbReference type="NCBI Taxonomy" id="61397"/>
    <lineage>
        <taxon>Eukaryota</taxon>
        <taxon>Fungi</taxon>
        <taxon>Fungi incertae sedis</taxon>
        <taxon>Zoopagomycota</taxon>
        <taxon>Kickxellomycotina</taxon>
        <taxon>Kickxellomycetes</taxon>
        <taxon>Kickxellales</taxon>
        <taxon>Kickxellaceae</taxon>
        <taxon>Kickxella</taxon>
    </lineage>
</organism>
<dbReference type="EMBL" id="JANBPG010003369">
    <property type="protein sequence ID" value="KAJ1881507.1"/>
    <property type="molecule type" value="Genomic_DNA"/>
</dbReference>
<evidence type="ECO:0000313" key="2">
    <source>
        <dbReference type="Proteomes" id="UP001150581"/>
    </source>
</evidence>
<keyword evidence="2" id="KW-1185">Reference proteome</keyword>